<dbReference type="EMBL" id="LZZM01000180">
    <property type="protein sequence ID" value="OOM75830.1"/>
    <property type="molecule type" value="Genomic_DNA"/>
</dbReference>
<dbReference type="GO" id="GO:0016757">
    <property type="term" value="F:glycosyltransferase activity"/>
    <property type="evidence" value="ECO:0007669"/>
    <property type="project" value="UniProtKB-KW"/>
</dbReference>
<dbReference type="OrthoDB" id="9816564at2"/>
<dbReference type="Pfam" id="PF13439">
    <property type="entry name" value="Glyco_transf_4"/>
    <property type="match status" value="1"/>
</dbReference>
<name>A0A1S8TDF5_9CLOT</name>
<reference evidence="2 3" key="1">
    <citation type="submission" date="2016-05" db="EMBL/GenBank/DDBJ databases">
        <title>Microbial solvent formation.</title>
        <authorList>
            <person name="Poehlein A."/>
            <person name="Montoya Solano J.D."/>
            <person name="Flitsch S."/>
            <person name="Krabben P."/>
            <person name="Duerre P."/>
            <person name="Daniel R."/>
        </authorList>
    </citation>
    <scope>NUCLEOTIDE SEQUENCE [LARGE SCALE GENOMIC DNA]</scope>
    <source>
        <strain evidence="2 3">DSM 2619</strain>
    </source>
</reference>
<organism evidence="2 3">
    <name type="scientific">Clostridium puniceum</name>
    <dbReference type="NCBI Taxonomy" id="29367"/>
    <lineage>
        <taxon>Bacteria</taxon>
        <taxon>Bacillati</taxon>
        <taxon>Bacillota</taxon>
        <taxon>Clostridia</taxon>
        <taxon>Eubacteriales</taxon>
        <taxon>Clostridiaceae</taxon>
        <taxon>Clostridium</taxon>
    </lineage>
</organism>
<sequence>MKSILYISLADWCWIKQRPQHFCEIMSELNYEIEYFCKRPWRKIGKCLEGFRNNSSVKIIRQRILPYESRYRIIEKINNLIIRRKIKHMVKKKYEYIILTHPNQINFLTHNIIEENKIIYDCMDNYKELFKNNIYRSNLVPREKALINCTTKIVASSETIKENLIKAYGAKEQYIKVINNGVDLKNFNIDLHGKNAVLNNMNKKVGYIGTVSNWFDVDILKFAALKKPNIDFYVIGPIMQDCKIKLQVKNISNIYLAGAEDYRNLPIVLNNLDVAIMPFKLNKLIECVNPVKIYEYLAMNKPVVAVRYKETEKFKDLIYLYSNKEEFIEKLNKALSERVIYTSRRDYALKNSWEYRVKEFIKFIEE</sequence>
<keyword evidence="2" id="KW-0808">Transferase</keyword>
<keyword evidence="2" id="KW-0328">Glycosyltransferase</keyword>
<evidence type="ECO:0000313" key="2">
    <source>
        <dbReference type="EMBL" id="OOM75830.1"/>
    </source>
</evidence>
<dbReference type="AlphaFoldDB" id="A0A1S8TDF5"/>
<evidence type="ECO:0000313" key="3">
    <source>
        <dbReference type="Proteomes" id="UP000190890"/>
    </source>
</evidence>
<evidence type="ECO:0000259" key="1">
    <source>
        <dbReference type="Pfam" id="PF13439"/>
    </source>
</evidence>
<dbReference type="Gene3D" id="3.40.50.2000">
    <property type="entry name" value="Glycogen Phosphorylase B"/>
    <property type="match status" value="2"/>
</dbReference>
<keyword evidence="3" id="KW-1185">Reference proteome</keyword>
<dbReference type="EC" id="2.4.-.-" evidence="2"/>
<comment type="caution">
    <text evidence="2">The sequence shown here is derived from an EMBL/GenBank/DDBJ whole genome shotgun (WGS) entry which is preliminary data.</text>
</comment>
<proteinExistence type="predicted"/>
<gene>
    <name evidence="2" type="primary">tuaH</name>
    <name evidence="2" type="ORF">CLPUN_30640</name>
</gene>
<protein>
    <submittedName>
        <fullName evidence="2">Putative teichuronic acid biosynthesis glycosyltransferase TuaH</fullName>
        <ecNumber evidence="2">2.4.-.-</ecNumber>
    </submittedName>
</protein>
<dbReference type="Pfam" id="PF13692">
    <property type="entry name" value="Glyco_trans_1_4"/>
    <property type="match status" value="1"/>
</dbReference>
<accession>A0A1S8TDF5</accession>
<dbReference type="RefSeq" id="WP_077848134.1">
    <property type="nucleotide sequence ID" value="NZ_LZZM01000180.1"/>
</dbReference>
<dbReference type="Proteomes" id="UP000190890">
    <property type="component" value="Unassembled WGS sequence"/>
</dbReference>
<dbReference type="STRING" id="29367.CLPUN_30640"/>
<dbReference type="SUPFAM" id="SSF53756">
    <property type="entry name" value="UDP-Glycosyltransferase/glycogen phosphorylase"/>
    <property type="match status" value="1"/>
</dbReference>
<dbReference type="InterPro" id="IPR028098">
    <property type="entry name" value="Glyco_trans_4-like_N"/>
</dbReference>
<feature type="domain" description="Glycosyltransferase subfamily 4-like N-terminal" evidence="1">
    <location>
        <begin position="126"/>
        <end position="185"/>
    </location>
</feature>